<protein>
    <recommendedName>
        <fullName evidence="5">Parallel beta helix pectate lyase-like protein</fullName>
    </recommendedName>
</protein>
<dbReference type="Proteomes" id="UP000294862">
    <property type="component" value="Unassembled WGS sequence"/>
</dbReference>
<dbReference type="AlphaFoldDB" id="A0A4R2IHC1"/>
<dbReference type="NCBIfam" id="NF041518">
    <property type="entry name" value="choice_anch_Q"/>
    <property type="match status" value="1"/>
</dbReference>
<reference evidence="3 4" key="1">
    <citation type="journal article" date="2015" name="Stand. Genomic Sci.">
        <title>Genomic Encyclopedia of Bacterial and Archaeal Type Strains, Phase III: the genomes of soil and plant-associated and newly described type strains.</title>
        <authorList>
            <person name="Whitman W.B."/>
            <person name="Woyke T."/>
            <person name="Klenk H.P."/>
            <person name="Zhou Y."/>
            <person name="Lilburn T.G."/>
            <person name="Beck B.J."/>
            <person name="De Vos P."/>
            <person name="Vandamme P."/>
            <person name="Eisen J.A."/>
            <person name="Garrity G."/>
            <person name="Hugenholtz P."/>
            <person name="Kyrpides N.C."/>
        </authorList>
    </citation>
    <scope>NUCLEOTIDE SEQUENCE [LARGE SCALE GENOMIC DNA]</scope>
    <source>
        <strain evidence="3 4">A3</strain>
    </source>
</reference>
<organism evidence="3 4">
    <name type="scientific">Dokdonella fugitiva</name>
    <dbReference type="NCBI Taxonomy" id="328517"/>
    <lineage>
        <taxon>Bacteria</taxon>
        <taxon>Pseudomonadati</taxon>
        <taxon>Pseudomonadota</taxon>
        <taxon>Gammaproteobacteria</taxon>
        <taxon>Lysobacterales</taxon>
        <taxon>Rhodanobacteraceae</taxon>
        <taxon>Dokdonella</taxon>
    </lineage>
</organism>
<dbReference type="EMBL" id="SLWQ01000001">
    <property type="protein sequence ID" value="TCO43229.1"/>
    <property type="molecule type" value="Genomic_DNA"/>
</dbReference>
<dbReference type="InterPro" id="IPR006626">
    <property type="entry name" value="PbH1"/>
</dbReference>
<dbReference type="SMART" id="SM00710">
    <property type="entry name" value="PbH1"/>
    <property type="match status" value="7"/>
</dbReference>
<evidence type="ECO:0000313" key="3">
    <source>
        <dbReference type="EMBL" id="TCO43229.1"/>
    </source>
</evidence>
<dbReference type="InterPro" id="IPR011050">
    <property type="entry name" value="Pectin_lyase_fold/virulence"/>
</dbReference>
<dbReference type="OrthoDB" id="5956784at2"/>
<dbReference type="InterPro" id="IPR059226">
    <property type="entry name" value="Choice_anch_Q_dom"/>
</dbReference>
<accession>A0A4R2IHC1</accession>
<feature type="region of interest" description="Disordered" evidence="1">
    <location>
        <begin position="497"/>
        <end position="518"/>
    </location>
</feature>
<gene>
    <name evidence="3" type="ORF">EV148_101650</name>
</gene>
<feature type="chain" id="PRO_5020472249" description="Parallel beta helix pectate lyase-like protein" evidence="2">
    <location>
        <begin position="32"/>
        <end position="518"/>
    </location>
</feature>
<evidence type="ECO:0000256" key="2">
    <source>
        <dbReference type="SAM" id="SignalP"/>
    </source>
</evidence>
<evidence type="ECO:0000313" key="4">
    <source>
        <dbReference type="Proteomes" id="UP000294862"/>
    </source>
</evidence>
<feature type="signal peptide" evidence="2">
    <location>
        <begin position="1"/>
        <end position="31"/>
    </location>
</feature>
<evidence type="ECO:0000256" key="1">
    <source>
        <dbReference type="SAM" id="MobiDB-lite"/>
    </source>
</evidence>
<keyword evidence="2" id="KW-0732">Signal</keyword>
<dbReference type="SUPFAM" id="SSF51126">
    <property type="entry name" value="Pectin lyase-like"/>
    <property type="match status" value="1"/>
</dbReference>
<evidence type="ECO:0008006" key="5">
    <source>
        <dbReference type="Google" id="ProtNLM"/>
    </source>
</evidence>
<sequence length="518" mass="52452">MPTKTPATSPTTSRMKPLAFALAMAAGASVAPDPAVAAAGVHRPDGSVLWPVSNCNDAGPGSLRDAAAHANHGDGIDLGGLACSTISVTSGAITLHDVELTGPGAGLLEIDGTGNQNRRIFNHAGGGGNLAISGVTINGGKYVSNAGLGGGCLRSVNGNLRIHDSVFRNCMVVTPVGQAGHARGGAIAAYGNGDIRLYDTTIDSSLARTDHDTARGGGLYAEGHVLVRRSTITNNSVSASGPTGGSGAFPQGGGLFTPSSVVIEDSTLDGNVSAVDAGAAFVGGGGMLVRSTISNNVASAGTPGIVMLGHDNATASIYSSTISGNVAERSEQWMSGGLYLDTATTRIINCTITANRESNPVATKFGAGIIFGRDVVDVTMSGTIAAGNYFDDGQPPYAADDIDGPESLTILGDSNMVGWSHRPVPADTLFESAPRLAPLHDNGGPTRTHLPLPDSPVIDRGDAHGFSVDQRGAARVAGADADIGAVELHATDDRIFADDFDAADPPPPFASPDSTRQR</sequence>
<comment type="caution">
    <text evidence="3">The sequence shown here is derived from an EMBL/GenBank/DDBJ whole genome shotgun (WGS) entry which is preliminary data.</text>
</comment>
<keyword evidence="4" id="KW-1185">Reference proteome</keyword>
<name>A0A4R2IHC1_9GAMM</name>
<dbReference type="RefSeq" id="WP_158287292.1">
    <property type="nucleotide sequence ID" value="NZ_SLWQ01000001.1"/>
</dbReference>
<proteinExistence type="predicted"/>